<dbReference type="InterPro" id="IPR006342">
    <property type="entry name" value="FkbM_mtfrase"/>
</dbReference>
<dbReference type="NCBIfam" id="TIGR01444">
    <property type="entry name" value="fkbM_fam"/>
    <property type="match status" value="1"/>
</dbReference>
<feature type="domain" description="Methyltransferase FkbM" evidence="1">
    <location>
        <begin position="63"/>
        <end position="213"/>
    </location>
</feature>
<proteinExistence type="predicted"/>
<name>A0ABV3X7Y9_9FIRM</name>
<dbReference type="EMBL" id="JARVLH010000010">
    <property type="protein sequence ID" value="MEX5286316.1"/>
    <property type="molecule type" value="Genomic_DNA"/>
</dbReference>
<gene>
    <name evidence="2" type="ORF">QCO44_11920</name>
</gene>
<dbReference type="RefSeq" id="WP_368848033.1">
    <property type="nucleotide sequence ID" value="NZ_CP194411.1"/>
</dbReference>
<evidence type="ECO:0000313" key="3">
    <source>
        <dbReference type="Proteomes" id="UP001559623"/>
    </source>
</evidence>
<keyword evidence="3" id="KW-1185">Reference proteome</keyword>
<dbReference type="InterPro" id="IPR029063">
    <property type="entry name" value="SAM-dependent_MTases_sf"/>
</dbReference>
<dbReference type="GO" id="GO:0008168">
    <property type="term" value="F:methyltransferase activity"/>
    <property type="evidence" value="ECO:0007669"/>
    <property type="project" value="UniProtKB-KW"/>
</dbReference>
<dbReference type="Pfam" id="PF05050">
    <property type="entry name" value="Methyltransf_21"/>
    <property type="match status" value="1"/>
</dbReference>
<protein>
    <submittedName>
        <fullName evidence="2">FkbM family methyltransferase</fullName>
    </submittedName>
</protein>
<dbReference type="Proteomes" id="UP001559623">
    <property type="component" value="Unassembled WGS sequence"/>
</dbReference>
<reference evidence="2 3" key="1">
    <citation type="submission" date="2023-04" db="EMBL/GenBank/DDBJ databases">
        <title>Genome Sequence of Selenomonas sputigena ATCC 33150.</title>
        <authorList>
            <person name="Miller D.P."/>
            <person name="Anvari S."/>
            <person name="Polson S.W."/>
            <person name="Macdonald M."/>
            <person name="Mcdowell J.V."/>
        </authorList>
    </citation>
    <scope>NUCLEOTIDE SEQUENCE [LARGE SCALE GENOMIC DNA]</scope>
    <source>
        <strain evidence="2 3">ATCC 33150</strain>
    </source>
</reference>
<keyword evidence="2" id="KW-0489">Methyltransferase</keyword>
<evidence type="ECO:0000313" key="2">
    <source>
        <dbReference type="EMBL" id="MEX5286316.1"/>
    </source>
</evidence>
<dbReference type="Gene3D" id="3.40.50.150">
    <property type="entry name" value="Vaccinia Virus protein VP39"/>
    <property type="match status" value="1"/>
</dbReference>
<dbReference type="GO" id="GO:0032259">
    <property type="term" value="P:methylation"/>
    <property type="evidence" value="ECO:0007669"/>
    <property type="project" value="UniProtKB-KW"/>
</dbReference>
<evidence type="ECO:0000259" key="1">
    <source>
        <dbReference type="Pfam" id="PF05050"/>
    </source>
</evidence>
<comment type="caution">
    <text evidence="2">The sequence shown here is derived from an EMBL/GenBank/DDBJ whole genome shotgun (WGS) entry which is preliminary data.</text>
</comment>
<dbReference type="SUPFAM" id="SSF53335">
    <property type="entry name" value="S-adenosyl-L-methionine-dependent methyltransferases"/>
    <property type="match status" value="1"/>
</dbReference>
<sequence length="253" mass="29620">MKQKLKSIWERIYPLYKNTYRLQKTIGRYGFHVVDETFSTNCEDLILARLAALFGIEKGGYVDVGANHPVLYSNTLRFYEEGWRGINIDPLPESIAAFQKMRPNDINLNVGCSDQTGTMTYYSFDTSSYNTMNEQQAEYNIRNGISRLISKREVPVMRLQDILDEYIPAMRGRSIDIMDIDVEDYEYAVVQGNDWERYRPKIIVVECLTDEFSDMQDIYRDPTISFLIEREYRVVAKVFHGTYLVDTRLLSDR</sequence>
<keyword evidence="2" id="KW-0808">Transferase</keyword>
<accession>A0ABV3X7Y9</accession>
<organism evidence="2 3">
    <name type="scientific">Selenomonas sputigena</name>
    <dbReference type="NCBI Taxonomy" id="69823"/>
    <lineage>
        <taxon>Bacteria</taxon>
        <taxon>Bacillati</taxon>
        <taxon>Bacillota</taxon>
        <taxon>Negativicutes</taxon>
        <taxon>Selenomonadales</taxon>
        <taxon>Selenomonadaceae</taxon>
        <taxon>Selenomonas</taxon>
    </lineage>
</organism>